<evidence type="ECO:0000313" key="1">
    <source>
        <dbReference type="EMBL" id="KMQ87803.1"/>
    </source>
</evidence>
<sequence>MVTLGWIQGHPSKWKTYVANRVAEIQRLVPEAHWNHLPENSNPVDCASRGLLPGDLVNHELWWNGPPFLRCSDSQPVNSTVVLPADRQAEKRVVAIAATTNADPEEHNLLTRVSSLHRLLRVTAWCQRWLPRSR</sequence>
<comment type="caution">
    <text evidence="1">The sequence shown here is derived from an EMBL/GenBank/DDBJ whole genome shotgun (WGS) entry which is preliminary data.</text>
</comment>
<gene>
    <name evidence="1" type="ORF">RF55_12827</name>
</gene>
<reference evidence="1 2" key="1">
    <citation type="submission" date="2015-04" db="EMBL/GenBank/DDBJ databases">
        <title>Lasius niger genome sequencing.</title>
        <authorList>
            <person name="Konorov E.A."/>
            <person name="Nikitin M.A."/>
            <person name="Kirill M.V."/>
            <person name="Chang P."/>
        </authorList>
    </citation>
    <scope>NUCLEOTIDE SEQUENCE [LARGE SCALE GENOMIC DNA]</scope>
    <source>
        <tissue evidence="1">Whole</tissue>
    </source>
</reference>
<dbReference type="PANTHER" id="PTHR22955:SF77">
    <property type="entry name" value="ASPARTIC PUTATIVE DOMAIN-CONTAINING PROTEIN-RELATED"/>
    <property type="match status" value="1"/>
</dbReference>
<dbReference type="PANTHER" id="PTHR22955">
    <property type="entry name" value="RETROTRANSPOSON"/>
    <property type="match status" value="1"/>
</dbReference>
<organism evidence="1 2">
    <name type="scientific">Lasius niger</name>
    <name type="common">Black garden ant</name>
    <dbReference type="NCBI Taxonomy" id="67767"/>
    <lineage>
        <taxon>Eukaryota</taxon>
        <taxon>Metazoa</taxon>
        <taxon>Ecdysozoa</taxon>
        <taxon>Arthropoda</taxon>
        <taxon>Hexapoda</taxon>
        <taxon>Insecta</taxon>
        <taxon>Pterygota</taxon>
        <taxon>Neoptera</taxon>
        <taxon>Endopterygota</taxon>
        <taxon>Hymenoptera</taxon>
        <taxon>Apocrita</taxon>
        <taxon>Aculeata</taxon>
        <taxon>Formicoidea</taxon>
        <taxon>Formicidae</taxon>
        <taxon>Formicinae</taxon>
        <taxon>Lasius</taxon>
        <taxon>Lasius</taxon>
    </lineage>
</organism>
<dbReference type="Proteomes" id="UP000036403">
    <property type="component" value="Unassembled WGS sequence"/>
</dbReference>
<dbReference type="STRING" id="67767.A0A0J7KBR7"/>
<keyword evidence="2" id="KW-1185">Reference proteome</keyword>
<accession>A0A0J7KBR7</accession>
<dbReference type="PaxDb" id="67767-A0A0J7KBR7"/>
<proteinExistence type="predicted"/>
<dbReference type="AlphaFoldDB" id="A0A0J7KBR7"/>
<evidence type="ECO:0000313" key="2">
    <source>
        <dbReference type="Proteomes" id="UP000036403"/>
    </source>
</evidence>
<name>A0A0J7KBR7_LASNI</name>
<dbReference type="OrthoDB" id="8057024at2759"/>
<protein>
    <submittedName>
        <fullName evidence="1">Uncharacterized protein</fullName>
    </submittedName>
</protein>
<dbReference type="EMBL" id="LBMM01009906">
    <property type="protein sequence ID" value="KMQ87803.1"/>
    <property type="molecule type" value="Genomic_DNA"/>
</dbReference>